<dbReference type="InterPro" id="IPR001214">
    <property type="entry name" value="SET_dom"/>
</dbReference>
<proteinExistence type="predicted"/>
<dbReference type="EMBL" id="SNRW01003574">
    <property type="protein sequence ID" value="KAA6389475.1"/>
    <property type="molecule type" value="Genomic_DNA"/>
</dbReference>
<organism evidence="2 3">
    <name type="scientific">Streblomastix strix</name>
    <dbReference type="NCBI Taxonomy" id="222440"/>
    <lineage>
        <taxon>Eukaryota</taxon>
        <taxon>Metamonada</taxon>
        <taxon>Preaxostyla</taxon>
        <taxon>Oxymonadida</taxon>
        <taxon>Streblomastigidae</taxon>
        <taxon>Streblomastix</taxon>
    </lineage>
</organism>
<dbReference type="PANTHER" id="PTHR12197">
    <property type="entry name" value="HISTONE-LYSINE N-METHYLTRANSFERASE SMYD"/>
    <property type="match status" value="1"/>
</dbReference>
<evidence type="ECO:0000313" key="2">
    <source>
        <dbReference type="EMBL" id="KAA6389475.1"/>
    </source>
</evidence>
<dbReference type="OrthoDB" id="5945798at2759"/>
<name>A0A5J4W3W7_9EUKA</name>
<dbReference type="SUPFAM" id="SSF82199">
    <property type="entry name" value="SET domain"/>
    <property type="match status" value="1"/>
</dbReference>
<dbReference type="Proteomes" id="UP000324800">
    <property type="component" value="Unassembled WGS sequence"/>
</dbReference>
<dbReference type="Pfam" id="PF00856">
    <property type="entry name" value="SET"/>
    <property type="match status" value="1"/>
</dbReference>
<dbReference type="PROSITE" id="PS50280">
    <property type="entry name" value="SET"/>
    <property type="match status" value="1"/>
</dbReference>
<dbReference type="PANTHER" id="PTHR12197:SF251">
    <property type="entry name" value="EG:BACR7C10.4 PROTEIN"/>
    <property type="match status" value="1"/>
</dbReference>
<feature type="non-terminal residue" evidence="2">
    <location>
        <position position="1"/>
    </location>
</feature>
<comment type="caution">
    <text evidence="2">The sequence shown here is derived from an EMBL/GenBank/DDBJ whole genome shotgun (WGS) entry which is preliminary data.</text>
</comment>
<dbReference type="AlphaFoldDB" id="A0A5J4W3W7"/>
<accession>A0A5J4W3W7</accession>
<dbReference type="InterPro" id="IPR046341">
    <property type="entry name" value="SET_dom_sf"/>
</dbReference>
<sequence>TGYDSTQVQVASSCILLLLMIDPNSPAKYYSNATALQEAQEIISKCMINMLSTLQIQSSSFIKAIFPRFSFFNHSCIPNVKQVNFSDGSIIGVAATDIPKGTSLFITYVGQQLPFSIRQKMLLNWKFCCRCKRCNDNIEGQLRLKQMEKEKNVKIEKNSEAEKQNEYKFPPDMFCEALICECNNPLFRVYRNPQEVTTINNLEKINEPYYYLCPKCLTPRIQSEQEQTEIDSCIAQVDETQTDSSVHEFERHLQQIKKKFPSFHPLSCVSKIILTQQLQDAILENNPQKAVPIGRVREGVPDTEAADYYANIGMMEHKLNDLPHAYKCFYKARDYLTILYGKTDNKEMMIKIQSYNVIVSTILQTCQDKHIPLV</sequence>
<gene>
    <name evidence="2" type="ORF">EZS28_014996</name>
</gene>
<feature type="domain" description="SET" evidence="1">
    <location>
        <begin position="6"/>
        <end position="109"/>
    </location>
</feature>
<dbReference type="GO" id="GO:0005634">
    <property type="term" value="C:nucleus"/>
    <property type="evidence" value="ECO:0007669"/>
    <property type="project" value="TreeGrafter"/>
</dbReference>
<dbReference type="Gene3D" id="2.170.270.10">
    <property type="entry name" value="SET domain"/>
    <property type="match status" value="1"/>
</dbReference>
<dbReference type="InterPro" id="IPR050869">
    <property type="entry name" value="H3K4_H4K5_MeTrfase"/>
</dbReference>
<dbReference type="CDD" id="cd20071">
    <property type="entry name" value="SET_SMYD"/>
    <property type="match status" value="1"/>
</dbReference>
<evidence type="ECO:0000313" key="3">
    <source>
        <dbReference type="Proteomes" id="UP000324800"/>
    </source>
</evidence>
<evidence type="ECO:0000259" key="1">
    <source>
        <dbReference type="PROSITE" id="PS50280"/>
    </source>
</evidence>
<protein>
    <recommendedName>
        <fullName evidence="1">SET domain-containing protein</fullName>
    </recommendedName>
</protein>
<reference evidence="2 3" key="1">
    <citation type="submission" date="2019-03" db="EMBL/GenBank/DDBJ databases">
        <title>Single cell metagenomics reveals metabolic interactions within the superorganism composed of flagellate Streblomastix strix and complex community of Bacteroidetes bacteria on its surface.</title>
        <authorList>
            <person name="Treitli S.C."/>
            <person name="Kolisko M."/>
            <person name="Husnik F."/>
            <person name="Keeling P."/>
            <person name="Hampl V."/>
        </authorList>
    </citation>
    <scope>NUCLEOTIDE SEQUENCE [LARGE SCALE GENOMIC DNA]</scope>
    <source>
        <strain evidence="2">ST1C</strain>
    </source>
</reference>